<reference evidence="1 2" key="1">
    <citation type="submission" date="2020-08" db="EMBL/GenBank/DDBJ databases">
        <authorList>
            <person name="Liu C."/>
            <person name="Sun Q."/>
        </authorList>
    </citation>
    <scope>NUCLEOTIDE SEQUENCE [LARGE SCALE GENOMIC DNA]</scope>
    <source>
        <strain evidence="1 2">NSJ-29</strain>
    </source>
</reference>
<keyword evidence="2" id="KW-1185">Reference proteome</keyword>
<name>A0A7G9GI64_9FIRM</name>
<evidence type="ECO:0000313" key="2">
    <source>
        <dbReference type="Proteomes" id="UP000515860"/>
    </source>
</evidence>
<sequence>MFCAVMADVDNCRGFLEMCLGISVGRVEVSSEKSVVFRPEYRSVQLDVYAKDADNTHYDIEMQVVQKPGLARRSRYYHSQMDMELLHCGQDYQELSDCFVIFVCDFDPFGKGRYLYTFENCCLEEGELKQEEGCRSVFLNTCVRNLEEVPAGLVNFLEFVKANLAESQRNFRDVYVTQLQDSIRLIKSSREMEDKFMTLQEVILDERAEAKVEGRAEVILELLEDLGALPDEELAEKVMNEKRPEVLRRWLKLAARATSVGQFMEEIQ</sequence>
<proteinExistence type="predicted"/>
<dbReference type="InterPro" id="IPR010106">
    <property type="entry name" value="RpnA"/>
</dbReference>
<dbReference type="KEGG" id="whj:H9Q79_10745"/>
<gene>
    <name evidence="1" type="ORF">H9Q79_10745</name>
</gene>
<organism evidence="1 2">
    <name type="scientific">Wansuia hejianensis</name>
    <dbReference type="NCBI Taxonomy" id="2763667"/>
    <lineage>
        <taxon>Bacteria</taxon>
        <taxon>Bacillati</taxon>
        <taxon>Bacillota</taxon>
        <taxon>Clostridia</taxon>
        <taxon>Lachnospirales</taxon>
        <taxon>Lachnospiraceae</taxon>
        <taxon>Wansuia</taxon>
    </lineage>
</organism>
<dbReference type="Pfam" id="PF12784">
    <property type="entry name" value="PDDEXK_2"/>
    <property type="match status" value="1"/>
</dbReference>
<dbReference type="EMBL" id="CP060635">
    <property type="protein sequence ID" value="QNM10496.1"/>
    <property type="molecule type" value="Genomic_DNA"/>
</dbReference>
<dbReference type="AlphaFoldDB" id="A0A7G9GI64"/>
<dbReference type="Proteomes" id="UP000515860">
    <property type="component" value="Chromosome"/>
</dbReference>
<protein>
    <submittedName>
        <fullName evidence="1">Rpn family recombination-promoting nuclease/putative transposase</fullName>
    </submittedName>
</protein>
<evidence type="ECO:0000313" key="1">
    <source>
        <dbReference type="EMBL" id="QNM10496.1"/>
    </source>
</evidence>
<accession>A0A7G9GI64</accession>
<dbReference type="NCBIfam" id="TIGR01784">
    <property type="entry name" value="T_den_put_tspse"/>
    <property type="match status" value="1"/>
</dbReference>